<feature type="region of interest" description="Disordered" evidence="9">
    <location>
        <begin position="1140"/>
        <end position="1216"/>
    </location>
</feature>
<dbReference type="InterPro" id="IPR031160">
    <property type="entry name" value="F_BAR_dom"/>
</dbReference>
<evidence type="ECO:0000259" key="10">
    <source>
        <dbReference type="PROSITE" id="PS50081"/>
    </source>
</evidence>
<dbReference type="PROSITE" id="PS50081">
    <property type="entry name" value="ZF_DAG_PE_2"/>
    <property type="match status" value="1"/>
</dbReference>
<dbReference type="SUPFAM" id="SSF103657">
    <property type="entry name" value="BAR/IMD domain-like"/>
    <property type="match status" value="1"/>
</dbReference>
<reference evidence="13" key="1">
    <citation type="submission" date="2021-04" db="EMBL/GenBank/DDBJ databases">
        <authorList>
            <consortium name="Wellcome Sanger Institute Data Sharing"/>
        </authorList>
    </citation>
    <scope>NUCLEOTIDE SEQUENCE [LARGE SCALE GENOMIC DNA]</scope>
</reference>
<feature type="region of interest" description="Disordered" evidence="9">
    <location>
        <begin position="536"/>
        <end position="664"/>
    </location>
</feature>
<dbReference type="InterPro" id="IPR054713">
    <property type="entry name" value="GMIP/FCHO2-like_FCH"/>
</dbReference>
<dbReference type="PROSITE" id="PS50238">
    <property type="entry name" value="RHOGAP"/>
    <property type="match status" value="1"/>
</dbReference>
<dbReference type="CDD" id="cd20816">
    <property type="entry name" value="C1_GMIP-like"/>
    <property type="match status" value="1"/>
</dbReference>
<evidence type="ECO:0000259" key="12">
    <source>
        <dbReference type="PROSITE" id="PS51741"/>
    </source>
</evidence>
<evidence type="ECO:0000313" key="14">
    <source>
        <dbReference type="Proteomes" id="UP000472264"/>
    </source>
</evidence>
<dbReference type="InterPro" id="IPR000198">
    <property type="entry name" value="RhoGAP_dom"/>
</dbReference>
<name>A0A665X0G3_ECHNA</name>
<dbReference type="PANTHER" id="PTHR15228">
    <property type="entry name" value="SPERMATHECAL PHYSIOLOGY VARIANT"/>
    <property type="match status" value="1"/>
</dbReference>
<evidence type="ECO:0000256" key="9">
    <source>
        <dbReference type="SAM" id="MobiDB-lite"/>
    </source>
</evidence>
<feature type="domain" description="Phorbol-ester/DAG-type" evidence="10">
    <location>
        <begin position="688"/>
        <end position="733"/>
    </location>
</feature>
<feature type="compositionally biased region" description="Low complexity" evidence="9">
    <location>
        <begin position="607"/>
        <end position="623"/>
    </location>
</feature>
<dbReference type="PROSITE" id="PS00479">
    <property type="entry name" value="ZF_DAG_PE_1"/>
    <property type="match status" value="1"/>
</dbReference>
<evidence type="ECO:0000256" key="1">
    <source>
        <dbReference type="ARBA" id="ARBA00022468"/>
    </source>
</evidence>
<dbReference type="SUPFAM" id="SSF57889">
    <property type="entry name" value="Cysteine-rich domain"/>
    <property type="match status" value="1"/>
</dbReference>
<dbReference type="InterPro" id="IPR027267">
    <property type="entry name" value="AH/BAR_dom_sf"/>
</dbReference>
<dbReference type="GO" id="GO:0008270">
    <property type="term" value="F:zinc ion binding"/>
    <property type="evidence" value="ECO:0007669"/>
    <property type="project" value="UniProtKB-KW"/>
</dbReference>
<evidence type="ECO:0000256" key="5">
    <source>
        <dbReference type="ARBA" id="ARBA00023054"/>
    </source>
</evidence>
<feature type="domain" description="F-BAR" evidence="12">
    <location>
        <begin position="236"/>
        <end position="500"/>
    </location>
</feature>
<dbReference type="Gene3D" id="1.20.1270.60">
    <property type="entry name" value="Arfaptin homology (AH) domain/BAR domain"/>
    <property type="match status" value="1"/>
</dbReference>
<dbReference type="InterPro" id="IPR051025">
    <property type="entry name" value="RhoGAP"/>
</dbReference>
<evidence type="ECO:0000256" key="2">
    <source>
        <dbReference type="ARBA" id="ARBA00022723"/>
    </source>
</evidence>
<dbReference type="InterPro" id="IPR046349">
    <property type="entry name" value="C1-like_sf"/>
</dbReference>
<dbReference type="Gene3D" id="1.10.555.10">
    <property type="entry name" value="Rho GTPase activation protein"/>
    <property type="match status" value="1"/>
</dbReference>
<dbReference type="PROSITE" id="PS51741">
    <property type="entry name" value="F_BAR"/>
    <property type="match status" value="1"/>
</dbReference>
<dbReference type="Pfam" id="PF22699">
    <property type="entry name" value="GMIP-like_FCH"/>
    <property type="match status" value="1"/>
</dbReference>
<feature type="domain" description="Rho-GAP" evidence="11">
    <location>
        <begin position="747"/>
        <end position="962"/>
    </location>
</feature>
<dbReference type="FunFam" id="1.10.555.10:FF:000016">
    <property type="entry name" value="Rho GTPase activating protein 29"/>
    <property type="match status" value="1"/>
</dbReference>
<keyword evidence="4" id="KW-0862">Zinc</keyword>
<dbReference type="InterPro" id="IPR008936">
    <property type="entry name" value="Rho_GTPase_activation_prot"/>
</dbReference>
<feature type="compositionally biased region" description="Polar residues" evidence="9">
    <location>
        <begin position="536"/>
        <end position="554"/>
    </location>
</feature>
<evidence type="ECO:0000256" key="7">
    <source>
        <dbReference type="ARBA" id="ARBA00042921"/>
    </source>
</evidence>
<dbReference type="SUPFAM" id="SSF48350">
    <property type="entry name" value="GTPase activation domain, GAP"/>
    <property type="match status" value="1"/>
</dbReference>
<evidence type="ECO:0000313" key="13">
    <source>
        <dbReference type="Ensembl" id="ENSENLP00000049768.1"/>
    </source>
</evidence>
<keyword evidence="1" id="KW-0343">GTPase activation</keyword>
<sequence length="1291" mass="142482">MLRKSSSSSGSGTKHPPGPSRHLSKPHSGSLSAGSAKTLDMGRSSNPLSSMGLSSRLVGAPGVDPEYVMQLVNDVRWFADVLLNLKHAFQCKENLEGLQQVVQERLAELLRVLKAVIGKHQTLNSVDILGAAGTVIAKVKGVNFKEVNSENKTAIFGEIHRSIDTLAFTFGNVVSDFLMGDVDSGSGLGIPQTRRSRISPAFGNSIDTLCFDPPCFDMCLPSAASTGPEVPLSREEEVDLTLLKNDSGVESALLYAKAWSKYIKDLLAWMEKRLSMDIEYAKNYAKMAESAKTLASQQDYMPFSDIYISTFKKDIEYNQLLIQTAIALQTNKFIQPLLARKNELDKLRKDIKEQWQREQKKMQEADATLRKARALKAQRREEYQKAHSSTNRSQEEHSNNTGNKQLEKKRRLEEEALQKAEEAQDQYQTCMADAGVRRMDLVNAKGTILTQIREMVFQCDLTLKAVTVNWFQMQQTQTVSLPAHYQALSDSAKLYEPGECYAEFARNLPKNLPKERLHSDSVSSDNTRFVFKRSVGSTHSSHGNLSQASGTSCDVLSGDEADCPSHRPGKISERRSNSSTDIQALRSQASLRAWASSSQGSQGGMCSDSESAGGSSESRSMDSPTASPGDFKRRLPRTPSTGTMSSADDLDEREPPSPSDNGLAEMVTETASSPGPFRNAQMSKAAQTHKLRKLRAPSKCRECDSLVVFHGAECEECSLACHKKCLETLAIQCGHKKLQGRLHLFGIDFAQAAKNSSDGVPFIIKKCTSEIESRALNIKGIYRVNGAKSRVEKLCQAFENGKDLVELSDLSPHDISNVLKLYLRQLPEPLILYRYYNDVIGLSKECQRVIVEETDKNQSTATEEKSSPSIQLNRVIFKIRDLLRQLPTANYRTLRYLMAHLNRVTEQADENKMTASNLGIIFGPTLVKPRQTDAEVSLSSLVDYPYQALMVELLVQNFRTVFDVSPLAGSNMATIGQGSPRLTPQEKVGGDLQRSTLVFGRPSITIPPPTNVAPKVQLRTQRARHVSRPISMPLERLPNPAQIIERSNQNPAANDDATSSERDIMAKTLQEIPEAEKVRPYGSSRVSTYYITPFIDTQTMQRKTWDRKYKHYDVTPRTAMIVANLPSASSGVQPIKATTPVSVNPAGTSAPVVSTSSLSTTFSTNPSTVSVKPGWTSKRENGSDSSASESGSSPNLLTLRPPRTLQPPPGTFYKPPVTVNNRARTLPNWTTTLTTITTTTATTTSSLAPVNHSQVDSTDSAVDPGGEIKPVYQRLRPRRLQELEHREAHFV</sequence>
<accession>A0A665X0G3</accession>
<dbReference type="Pfam" id="PF24235">
    <property type="entry name" value="RHG29_45_N"/>
    <property type="match status" value="1"/>
</dbReference>
<keyword evidence="3" id="KW-0863">Zinc-finger</keyword>
<evidence type="ECO:0000256" key="8">
    <source>
        <dbReference type="PROSITE-ProRule" id="PRU01077"/>
    </source>
</evidence>
<evidence type="ECO:0000256" key="3">
    <source>
        <dbReference type="ARBA" id="ARBA00022771"/>
    </source>
</evidence>
<dbReference type="SMART" id="SM00324">
    <property type="entry name" value="RhoGAP"/>
    <property type="match status" value="1"/>
</dbReference>
<feature type="compositionally biased region" description="Low complexity" evidence="9">
    <location>
        <begin position="1183"/>
        <end position="1203"/>
    </location>
</feature>
<evidence type="ECO:0000259" key="11">
    <source>
        <dbReference type="PROSITE" id="PS50238"/>
    </source>
</evidence>
<dbReference type="GO" id="GO:0005096">
    <property type="term" value="F:GTPase activator activity"/>
    <property type="evidence" value="ECO:0007669"/>
    <property type="project" value="UniProtKB-KW"/>
</dbReference>
<dbReference type="Pfam" id="PF00620">
    <property type="entry name" value="RhoGAP"/>
    <property type="match status" value="1"/>
</dbReference>
<keyword evidence="14" id="KW-1185">Reference proteome</keyword>
<dbReference type="PANTHER" id="PTHR15228:SF7">
    <property type="entry name" value="RHO GTPASE-ACTIVATING PROTEIN 29"/>
    <property type="match status" value="1"/>
</dbReference>
<dbReference type="GO" id="GO:0051056">
    <property type="term" value="P:regulation of small GTPase mediated signal transduction"/>
    <property type="evidence" value="ECO:0007669"/>
    <property type="project" value="UniProtKB-ARBA"/>
</dbReference>
<dbReference type="SMART" id="SM00109">
    <property type="entry name" value="C1"/>
    <property type="match status" value="1"/>
</dbReference>
<proteinExistence type="predicted"/>
<feature type="compositionally biased region" description="Low complexity" evidence="9">
    <location>
        <begin position="1"/>
        <end position="15"/>
    </location>
</feature>
<dbReference type="Proteomes" id="UP000472264">
    <property type="component" value="Chromosome 17"/>
</dbReference>
<dbReference type="Pfam" id="PF00130">
    <property type="entry name" value="C1_1"/>
    <property type="match status" value="1"/>
</dbReference>
<feature type="compositionally biased region" description="Polar residues" evidence="9">
    <location>
        <begin position="577"/>
        <end position="590"/>
    </location>
</feature>
<dbReference type="InterPro" id="IPR002219">
    <property type="entry name" value="PKC_DAG/PE"/>
</dbReference>
<dbReference type="GO" id="GO:0007165">
    <property type="term" value="P:signal transduction"/>
    <property type="evidence" value="ECO:0007669"/>
    <property type="project" value="InterPro"/>
</dbReference>
<feature type="compositionally biased region" description="Low complexity" evidence="9">
    <location>
        <begin position="1148"/>
        <end position="1168"/>
    </location>
</feature>
<reference evidence="13" key="3">
    <citation type="submission" date="2025-09" db="UniProtKB">
        <authorList>
            <consortium name="Ensembl"/>
        </authorList>
    </citation>
    <scope>IDENTIFICATION</scope>
</reference>
<feature type="region of interest" description="Disordered" evidence="9">
    <location>
        <begin position="376"/>
        <end position="408"/>
    </location>
</feature>
<dbReference type="InterPro" id="IPR057028">
    <property type="entry name" value="RHG29_45_N"/>
</dbReference>
<feature type="region of interest" description="Disordered" evidence="9">
    <location>
        <begin position="1"/>
        <end position="45"/>
    </location>
</feature>
<organism evidence="13 14">
    <name type="scientific">Echeneis naucrates</name>
    <name type="common">Live sharksucker</name>
    <dbReference type="NCBI Taxonomy" id="173247"/>
    <lineage>
        <taxon>Eukaryota</taxon>
        <taxon>Metazoa</taxon>
        <taxon>Chordata</taxon>
        <taxon>Craniata</taxon>
        <taxon>Vertebrata</taxon>
        <taxon>Euteleostomi</taxon>
        <taxon>Actinopterygii</taxon>
        <taxon>Neopterygii</taxon>
        <taxon>Teleostei</taxon>
        <taxon>Neoteleostei</taxon>
        <taxon>Acanthomorphata</taxon>
        <taxon>Carangaria</taxon>
        <taxon>Carangiformes</taxon>
        <taxon>Echeneidae</taxon>
        <taxon>Echeneis</taxon>
    </lineage>
</organism>
<protein>
    <recommendedName>
        <fullName evidence="6">Rho GTPase-activating protein 29</fullName>
    </recommendedName>
    <alternativeName>
        <fullName evidence="7">Rho-type GTPase-activating protein 29</fullName>
    </alternativeName>
</protein>
<evidence type="ECO:0000256" key="4">
    <source>
        <dbReference type="ARBA" id="ARBA00022833"/>
    </source>
</evidence>
<keyword evidence="2" id="KW-0479">Metal-binding</keyword>
<gene>
    <name evidence="13" type="primary">LOC115057551</name>
</gene>
<evidence type="ECO:0000256" key="6">
    <source>
        <dbReference type="ARBA" id="ARBA00040783"/>
    </source>
</evidence>
<keyword evidence="5 8" id="KW-0175">Coiled coil</keyword>
<dbReference type="GO" id="GO:0005829">
    <property type="term" value="C:cytosol"/>
    <property type="evidence" value="ECO:0007669"/>
    <property type="project" value="UniProtKB-ARBA"/>
</dbReference>
<reference evidence="13" key="2">
    <citation type="submission" date="2025-08" db="UniProtKB">
        <authorList>
            <consortium name="Ensembl"/>
        </authorList>
    </citation>
    <scope>IDENTIFICATION</scope>
</reference>
<dbReference type="Ensembl" id="ENSENLT00000050986.1">
    <property type="protein sequence ID" value="ENSENLP00000049768.1"/>
    <property type="gene ID" value="ENSENLG00000020923.1"/>
</dbReference>